<dbReference type="Proteomes" id="UP001358614">
    <property type="component" value="Chromosome 1"/>
</dbReference>
<sequence>MASAPVAPIRQPRGPSANSFGAPAPAQPQQPNNGPPAPDSESLLRRHNTVSTTRHQPSSSISTNPAASSAFHGSRMKSGVNRFRSGSLSSGTSEGGLVRKGSGREVRTEDVVPEGEAEEGSSGMETSNWGKGLSRQSSLPSRRAANPTLSRQNEVPPELPKPTMTSMAPPPRPPRRISVATQDPASPPPAQSPSSHAPSHSLSSLAMFNRVSLPPAQVEEERLSVGANVSRTQSLRAQAKHSENGGLGRSTSLKGVGEHHRPLIQALSPPSQTTTPRNPFTPPTPPPVSSTAALPPFQLPIRTLITCKLTTTTTPEQISNVIKA</sequence>
<dbReference type="RefSeq" id="XP_066080287.1">
    <property type="nucleotide sequence ID" value="XM_066224190.1"/>
</dbReference>
<feature type="compositionally biased region" description="Low complexity" evidence="1">
    <location>
        <begin position="85"/>
        <end position="96"/>
    </location>
</feature>
<feature type="region of interest" description="Disordered" evidence="1">
    <location>
        <begin position="222"/>
        <end position="294"/>
    </location>
</feature>
<dbReference type="EMBL" id="CP144089">
    <property type="protein sequence ID" value="WWD02320.1"/>
    <property type="molecule type" value="Genomic_DNA"/>
</dbReference>
<feature type="compositionally biased region" description="Polar residues" evidence="1">
    <location>
        <begin position="227"/>
        <end position="236"/>
    </location>
</feature>
<feature type="compositionally biased region" description="Pro residues" evidence="1">
    <location>
        <begin position="279"/>
        <end position="288"/>
    </location>
</feature>
<accession>A0AAX4K9Z3</accession>
<gene>
    <name evidence="2" type="ORF">V865_000359</name>
</gene>
<dbReference type="GeneID" id="91099163"/>
<evidence type="ECO:0000256" key="1">
    <source>
        <dbReference type="SAM" id="MobiDB-lite"/>
    </source>
</evidence>
<keyword evidence="3" id="KW-1185">Reference proteome</keyword>
<protein>
    <submittedName>
        <fullName evidence="2">Uncharacterized protein</fullName>
    </submittedName>
</protein>
<feature type="compositionally biased region" description="Low complexity" evidence="1">
    <location>
        <begin position="58"/>
        <end position="70"/>
    </location>
</feature>
<evidence type="ECO:0000313" key="2">
    <source>
        <dbReference type="EMBL" id="WWD02320.1"/>
    </source>
</evidence>
<dbReference type="KEGG" id="ker:91099163"/>
<evidence type="ECO:0000313" key="3">
    <source>
        <dbReference type="Proteomes" id="UP001358614"/>
    </source>
</evidence>
<proteinExistence type="predicted"/>
<reference evidence="2 3" key="1">
    <citation type="submission" date="2024-01" db="EMBL/GenBank/DDBJ databases">
        <title>Comparative genomics of Cryptococcus and Kwoniella reveals pathogenesis evolution and contrasting modes of karyotype evolution via chromosome fusion or intercentromeric recombination.</title>
        <authorList>
            <person name="Coelho M.A."/>
            <person name="David-Palma M."/>
            <person name="Shea T."/>
            <person name="Bowers K."/>
            <person name="McGinley-Smith S."/>
            <person name="Mohammad A.W."/>
            <person name="Gnirke A."/>
            <person name="Yurkov A.M."/>
            <person name="Nowrousian M."/>
            <person name="Sun S."/>
            <person name="Cuomo C.A."/>
            <person name="Heitman J."/>
        </authorList>
    </citation>
    <scope>NUCLEOTIDE SEQUENCE [LARGE SCALE GENOMIC DNA]</scope>
    <source>
        <strain evidence="2 3">PYCC6329</strain>
    </source>
</reference>
<name>A0AAX4K9Z3_9TREE</name>
<feature type="compositionally biased region" description="Pro residues" evidence="1">
    <location>
        <begin position="25"/>
        <end position="38"/>
    </location>
</feature>
<feature type="region of interest" description="Disordered" evidence="1">
    <location>
        <begin position="1"/>
        <end position="208"/>
    </location>
</feature>
<organism evidence="2 3">
    <name type="scientific">Kwoniella europaea PYCC6329</name>
    <dbReference type="NCBI Taxonomy" id="1423913"/>
    <lineage>
        <taxon>Eukaryota</taxon>
        <taxon>Fungi</taxon>
        <taxon>Dikarya</taxon>
        <taxon>Basidiomycota</taxon>
        <taxon>Agaricomycotina</taxon>
        <taxon>Tremellomycetes</taxon>
        <taxon>Tremellales</taxon>
        <taxon>Cryptococcaceae</taxon>
        <taxon>Kwoniella</taxon>
    </lineage>
</organism>
<feature type="compositionally biased region" description="Low complexity" evidence="1">
    <location>
        <begin position="192"/>
        <end position="206"/>
    </location>
</feature>
<dbReference type="AlphaFoldDB" id="A0AAX4K9Z3"/>